<dbReference type="Gene3D" id="1.20.1280.50">
    <property type="match status" value="1"/>
</dbReference>
<dbReference type="AlphaFoldDB" id="A0A0H2RQD5"/>
<protein>
    <recommendedName>
        <fullName evidence="3">F-box domain-containing protein</fullName>
    </recommendedName>
</protein>
<dbReference type="Proteomes" id="UP000053477">
    <property type="component" value="Unassembled WGS sequence"/>
</dbReference>
<evidence type="ECO:0008006" key="3">
    <source>
        <dbReference type="Google" id="ProtNLM"/>
    </source>
</evidence>
<dbReference type="InParanoid" id="A0A0H2RQD5"/>
<sequence length="583" mass="65026">MMISVQQRDAKAFKIPNYRPLLPLIDMDCLSSVDSDAGAVLTTRKRGCSKDSDSDNSTGSSNFKRATMAISNPISILSLNSDVLLEIFEHACSTPATILRNVGPKKTVAPALVLSQVCRSWRTLAIARPRLWSSLCWGGECSWGGETFWVDKSDLDNTDTEEEDDDDDEPIVADERLVHLWDLYLSRSGKYLLNVSLSLFQYDVPKIREHLLNLVFVRQDRLMRFRLYCEQGALPEGKAYLLDKAPRLAFLEIEISEFDPELNPLAVSRSKAVSVDLSNLGSLRNLSLSGDVVIIGQANALESLQSVSLNHNNVAGTSPTALALLSRRYAMSPSGIYSFLSVTPNICWLESAIGLSDTVRPSPQRLLLRDLRRMHLTLQSGCAKGLNSLFENLELPKLWTLAIIFYDSDLEGFRWWTKNSTLETLTELHLTCDCSHNPIDEDLRGLLLCTPGLQTLTLHTNCISPQTLSLLTLQPLANGPGTSNLCPELEKLFLMQSMNAATTDPESSFISSQRSIVDLISSRWRGLEEREVYPGEFRPSCFTDCFLRLRVTEVVDGQLNPRTAKNISSFIEQGLNFELDILP</sequence>
<organism evidence="1 2">
    <name type="scientific">Schizopora paradoxa</name>
    <dbReference type="NCBI Taxonomy" id="27342"/>
    <lineage>
        <taxon>Eukaryota</taxon>
        <taxon>Fungi</taxon>
        <taxon>Dikarya</taxon>
        <taxon>Basidiomycota</taxon>
        <taxon>Agaricomycotina</taxon>
        <taxon>Agaricomycetes</taxon>
        <taxon>Hymenochaetales</taxon>
        <taxon>Schizoporaceae</taxon>
        <taxon>Schizopora</taxon>
    </lineage>
</organism>
<gene>
    <name evidence="1" type="ORF">SCHPADRAFT_932737</name>
</gene>
<reference evidence="1 2" key="1">
    <citation type="submission" date="2015-04" db="EMBL/GenBank/DDBJ databases">
        <title>Complete genome sequence of Schizopora paradoxa KUC8140, a cosmopolitan wood degrader in East Asia.</title>
        <authorList>
            <consortium name="DOE Joint Genome Institute"/>
            <person name="Min B."/>
            <person name="Park H."/>
            <person name="Jang Y."/>
            <person name="Kim J.-J."/>
            <person name="Kim K.H."/>
            <person name="Pangilinan J."/>
            <person name="Lipzen A."/>
            <person name="Riley R."/>
            <person name="Grigoriev I.V."/>
            <person name="Spatafora J.W."/>
            <person name="Choi I.-G."/>
        </authorList>
    </citation>
    <scope>NUCLEOTIDE SEQUENCE [LARGE SCALE GENOMIC DNA]</scope>
    <source>
        <strain evidence="1 2">KUC8140</strain>
    </source>
</reference>
<keyword evidence="2" id="KW-1185">Reference proteome</keyword>
<proteinExistence type="predicted"/>
<dbReference type="EMBL" id="KQ086167">
    <property type="protein sequence ID" value="KLO07001.1"/>
    <property type="molecule type" value="Genomic_DNA"/>
</dbReference>
<accession>A0A0H2RQD5</accession>
<dbReference type="OrthoDB" id="2269034at2759"/>
<name>A0A0H2RQD5_9AGAM</name>
<evidence type="ECO:0000313" key="1">
    <source>
        <dbReference type="EMBL" id="KLO07001.1"/>
    </source>
</evidence>
<evidence type="ECO:0000313" key="2">
    <source>
        <dbReference type="Proteomes" id="UP000053477"/>
    </source>
</evidence>